<comment type="caution">
    <text evidence="1">The sequence shown here is derived from an EMBL/GenBank/DDBJ whole genome shotgun (WGS) entry which is preliminary data.</text>
</comment>
<accession>A0ABS1D985</accession>
<evidence type="ECO:0000313" key="2">
    <source>
        <dbReference type="Proteomes" id="UP001296873"/>
    </source>
</evidence>
<keyword evidence="2" id="KW-1185">Reference proteome</keyword>
<evidence type="ECO:0000313" key="1">
    <source>
        <dbReference type="EMBL" id="MBK1666532.1"/>
    </source>
</evidence>
<protein>
    <submittedName>
        <fullName evidence="1">Uncharacterized protein</fullName>
    </submittedName>
</protein>
<proteinExistence type="predicted"/>
<reference evidence="1 2" key="1">
    <citation type="journal article" date="2020" name="Microorganisms">
        <title>Osmotic Adaptation and Compatible Solute Biosynthesis of Phototrophic Bacteria as Revealed from Genome Analyses.</title>
        <authorList>
            <person name="Imhoff J.F."/>
            <person name="Rahn T."/>
            <person name="Kunzel S."/>
            <person name="Keller A."/>
            <person name="Neulinger S.C."/>
        </authorList>
    </citation>
    <scope>NUCLEOTIDE SEQUENCE [LARGE SCALE GENOMIC DNA]</scope>
    <source>
        <strain evidence="1 2">DSM 9895</strain>
    </source>
</reference>
<dbReference type="RefSeq" id="WP_200338582.1">
    <property type="nucleotide sequence ID" value="NZ_NRRL01000001.1"/>
</dbReference>
<gene>
    <name evidence="1" type="ORF">CKO28_00560</name>
</gene>
<sequence length="301" mass="33612">MMVQLTHARVKEMARSLRTQLGRQAPSYAKTLDMIARMHGYAGYAALKPALAACDNQMPWRVYTVLFQDGDSVRTLSPIWAPGVRNAEEEARRRLGDSGDLPLISVLYGATITPPENPSVDDQILWTVILQTEDRYRPRQTLIVPAVGVGAALRRAINSRRHDTGELYRPDKQRTPEQITPIAVLPGHLAPADETQVPFFTKPRLLIEMEGGIIQFMAADQDIMIMRVDRDVLQDFSCAAGEEEAEIEDAIPHWDGPDEIATPLRVHDLAERHQRAFRTQLRDLCGLDAPDATEEEADASA</sequence>
<dbReference type="Proteomes" id="UP001296873">
    <property type="component" value="Unassembled WGS sequence"/>
</dbReference>
<name>A0ABS1D985_9PROT</name>
<organism evidence="1 2">
    <name type="scientific">Rhodovibrio sodomensis</name>
    <dbReference type="NCBI Taxonomy" id="1088"/>
    <lineage>
        <taxon>Bacteria</taxon>
        <taxon>Pseudomonadati</taxon>
        <taxon>Pseudomonadota</taxon>
        <taxon>Alphaproteobacteria</taxon>
        <taxon>Rhodospirillales</taxon>
        <taxon>Rhodovibrionaceae</taxon>
        <taxon>Rhodovibrio</taxon>
    </lineage>
</organism>
<dbReference type="EMBL" id="NRRL01000001">
    <property type="protein sequence ID" value="MBK1666532.1"/>
    <property type="molecule type" value="Genomic_DNA"/>
</dbReference>